<name>A0ABX0JEH4_9BACL</name>
<comment type="caution">
    <text evidence="5">The sequence shown here is derived from an EMBL/GenBank/DDBJ whole genome shotgun (WGS) entry which is preliminary data.</text>
</comment>
<evidence type="ECO:0000256" key="2">
    <source>
        <dbReference type="ARBA" id="ARBA00023125"/>
    </source>
</evidence>
<keyword evidence="2" id="KW-0238">DNA-binding</keyword>
<dbReference type="InterPro" id="IPR011663">
    <property type="entry name" value="UTRA"/>
</dbReference>
<gene>
    <name evidence="5" type="ORF">G9U52_30540</name>
</gene>
<dbReference type="PRINTS" id="PR00035">
    <property type="entry name" value="HTHGNTR"/>
</dbReference>
<dbReference type="PANTHER" id="PTHR44846:SF1">
    <property type="entry name" value="MANNOSYL-D-GLYCERATE TRANSPORT_METABOLISM SYSTEM REPRESSOR MNGR-RELATED"/>
    <property type="match status" value="1"/>
</dbReference>
<dbReference type="InterPro" id="IPR000524">
    <property type="entry name" value="Tscrpt_reg_HTH_GntR"/>
</dbReference>
<reference evidence="5" key="1">
    <citation type="submission" date="2020-03" db="EMBL/GenBank/DDBJ databases">
        <title>Draft sequencing of Paenibacilllus sp. S3N08.</title>
        <authorList>
            <person name="Kim D.-U."/>
        </authorList>
    </citation>
    <scope>NUCLEOTIDE SEQUENCE</scope>
    <source>
        <strain evidence="5">S3N08</strain>
    </source>
</reference>
<evidence type="ECO:0000313" key="6">
    <source>
        <dbReference type="Proteomes" id="UP001165962"/>
    </source>
</evidence>
<dbReference type="PANTHER" id="PTHR44846">
    <property type="entry name" value="MANNOSYL-D-GLYCERATE TRANSPORT/METABOLISM SYSTEM REPRESSOR MNGR-RELATED"/>
    <property type="match status" value="1"/>
</dbReference>
<dbReference type="RefSeq" id="WP_166154824.1">
    <property type="nucleotide sequence ID" value="NZ_JAAOIW010000016.1"/>
</dbReference>
<proteinExistence type="predicted"/>
<keyword evidence="1" id="KW-0805">Transcription regulation</keyword>
<dbReference type="SUPFAM" id="SSF64288">
    <property type="entry name" value="Chorismate lyase-like"/>
    <property type="match status" value="1"/>
</dbReference>
<accession>A0ABX0JEH4</accession>
<evidence type="ECO:0000313" key="5">
    <source>
        <dbReference type="EMBL" id="NHN34161.1"/>
    </source>
</evidence>
<evidence type="ECO:0000256" key="1">
    <source>
        <dbReference type="ARBA" id="ARBA00023015"/>
    </source>
</evidence>
<dbReference type="InterPro" id="IPR028978">
    <property type="entry name" value="Chorismate_lyase_/UTRA_dom_sf"/>
</dbReference>
<sequence>MMQESDLQDATPRYLEIADVLQSEIVKGSYKLDERLPSEAQLCSRFRENRYTIRQALELLMHSGIIRSHQGKGHYVCEKPLNLQYTITPNTRFSNEITLLGCTPKAKLLKQEKLIPPEDIAVALKLGPEEDAYRLEILRYADSVPLAWNVTWLPSKYFPGLLDHTRCLGSLYAMLEGVYGMQLHRIWSTFQATYPTAMEASYLKIPPNTNLLHIESVMRDDDRQLVEYTSAKYRGDLCRVSIEFEQK</sequence>
<evidence type="ECO:0000259" key="4">
    <source>
        <dbReference type="PROSITE" id="PS50949"/>
    </source>
</evidence>
<dbReference type="CDD" id="cd07377">
    <property type="entry name" value="WHTH_GntR"/>
    <property type="match status" value="1"/>
</dbReference>
<keyword evidence="3" id="KW-0804">Transcription</keyword>
<keyword evidence="6" id="KW-1185">Reference proteome</keyword>
<dbReference type="Gene3D" id="1.10.10.10">
    <property type="entry name" value="Winged helix-like DNA-binding domain superfamily/Winged helix DNA-binding domain"/>
    <property type="match status" value="1"/>
</dbReference>
<dbReference type="Pfam" id="PF00392">
    <property type="entry name" value="GntR"/>
    <property type="match status" value="1"/>
</dbReference>
<dbReference type="InterPro" id="IPR050679">
    <property type="entry name" value="Bact_HTH_transcr_reg"/>
</dbReference>
<dbReference type="EMBL" id="JAAOIW010000016">
    <property type="protein sequence ID" value="NHN34161.1"/>
    <property type="molecule type" value="Genomic_DNA"/>
</dbReference>
<protein>
    <submittedName>
        <fullName evidence="5">GntR family transcriptional regulator</fullName>
    </submittedName>
</protein>
<dbReference type="PROSITE" id="PS50949">
    <property type="entry name" value="HTH_GNTR"/>
    <property type="match status" value="1"/>
</dbReference>
<organism evidence="5 6">
    <name type="scientific">Paenibacillus agricola</name>
    <dbReference type="NCBI Taxonomy" id="2716264"/>
    <lineage>
        <taxon>Bacteria</taxon>
        <taxon>Bacillati</taxon>
        <taxon>Bacillota</taxon>
        <taxon>Bacilli</taxon>
        <taxon>Bacillales</taxon>
        <taxon>Paenibacillaceae</taxon>
        <taxon>Paenibacillus</taxon>
    </lineage>
</organism>
<dbReference type="SUPFAM" id="SSF46785">
    <property type="entry name" value="Winged helix' DNA-binding domain"/>
    <property type="match status" value="1"/>
</dbReference>
<dbReference type="InterPro" id="IPR036390">
    <property type="entry name" value="WH_DNA-bd_sf"/>
</dbReference>
<feature type="domain" description="HTH gntR-type" evidence="4">
    <location>
        <begin position="11"/>
        <end position="79"/>
    </location>
</feature>
<dbReference type="Gene3D" id="3.40.1410.10">
    <property type="entry name" value="Chorismate lyase-like"/>
    <property type="match status" value="1"/>
</dbReference>
<dbReference type="SMART" id="SM00345">
    <property type="entry name" value="HTH_GNTR"/>
    <property type="match status" value="1"/>
</dbReference>
<dbReference type="InterPro" id="IPR036388">
    <property type="entry name" value="WH-like_DNA-bd_sf"/>
</dbReference>
<evidence type="ECO:0000256" key="3">
    <source>
        <dbReference type="ARBA" id="ARBA00023163"/>
    </source>
</evidence>
<dbReference type="Proteomes" id="UP001165962">
    <property type="component" value="Unassembled WGS sequence"/>
</dbReference>
<dbReference type="Pfam" id="PF07702">
    <property type="entry name" value="UTRA"/>
    <property type="match status" value="1"/>
</dbReference>
<dbReference type="SMART" id="SM00866">
    <property type="entry name" value="UTRA"/>
    <property type="match status" value="1"/>
</dbReference>